<dbReference type="Proteomes" id="UP000018727">
    <property type="component" value="Unassembled WGS sequence"/>
</dbReference>
<name>V8CRG7_9BACT</name>
<keyword evidence="2" id="KW-1185">Reference proteome</keyword>
<proteinExistence type="predicted"/>
<protein>
    <submittedName>
        <fullName evidence="1">Uncharacterized protein</fullName>
    </submittedName>
</protein>
<organism evidence="1 2">
    <name type="scientific">Prevotella nigrescens CC14M</name>
    <dbReference type="NCBI Taxonomy" id="1073366"/>
    <lineage>
        <taxon>Bacteria</taxon>
        <taxon>Pseudomonadati</taxon>
        <taxon>Bacteroidota</taxon>
        <taxon>Bacteroidia</taxon>
        <taxon>Bacteroidales</taxon>
        <taxon>Prevotellaceae</taxon>
        <taxon>Prevotella</taxon>
    </lineage>
</organism>
<sequence length="372" mass="42841">MKKILFLLLLPTLLNVVYSCKGGGILNANANMEKTYNGHELKFIAFKVYNAGLVSEKSKDLLNLFKDMRMTIIRDTLIINGDNKIVFSVQQADSKQFYNHRYGISNFYAKELDKLGYKDGSNTITFLKPEDYAGQETWSRNYTDMLGLGVIAGKYIFFPCILSDNDEENAMLIYEIPHGVKLSNAVDRRGDSSDVDSIQILGTSSENFFDGKDISIDKFGIDTTKIMFDEYTLPRANIENVTDKVKTIIINGKKMPFKDYINSCVNAIFPLPSYQGYDIFIIYFEYGDSEYWEMCISDKGIINGDTQKMTVHYTWDDWGDENQENADYSKISFQIYPNYVMCLKGEKRESGKTKERRRYYRINSKGSFEEIK</sequence>
<dbReference type="OrthoDB" id="1082990at2"/>
<reference evidence="1 2" key="1">
    <citation type="submission" date="2013-10" db="EMBL/GenBank/DDBJ databases">
        <title>The Genome Sequence of Prevotella nigrescens CC14M.</title>
        <authorList>
            <consortium name="The Broad Institute Genomics Platform"/>
            <person name="Earl A."/>
            <person name="Allen-Vercoe E."/>
            <person name="Daigneault M."/>
            <person name="Young S.K."/>
            <person name="Zeng Q."/>
            <person name="Gargeya S."/>
            <person name="Fitzgerald M."/>
            <person name="Abouelleil A."/>
            <person name="Alvarado L."/>
            <person name="Chapman S.B."/>
            <person name="Gainer-Dewar J."/>
            <person name="Goldberg J."/>
            <person name="Griggs A."/>
            <person name="Gujja S."/>
            <person name="Hansen M."/>
            <person name="Howarth C."/>
            <person name="Imamovic A."/>
            <person name="Ireland A."/>
            <person name="Larimer J."/>
            <person name="McCowan C."/>
            <person name="Murphy C."/>
            <person name="Pearson M."/>
            <person name="Poon T.W."/>
            <person name="Priest M."/>
            <person name="Roberts A."/>
            <person name="Saif S."/>
            <person name="Shea T."/>
            <person name="Sykes S."/>
            <person name="Wortman J."/>
            <person name="Nusbaum C."/>
            <person name="Birren B."/>
        </authorList>
    </citation>
    <scope>NUCLEOTIDE SEQUENCE [LARGE SCALE GENOMIC DNA]</scope>
    <source>
        <strain evidence="1 2">CC14M</strain>
    </source>
</reference>
<evidence type="ECO:0000313" key="2">
    <source>
        <dbReference type="Proteomes" id="UP000018727"/>
    </source>
</evidence>
<dbReference type="AlphaFoldDB" id="V8CRG7"/>
<dbReference type="PATRIC" id="fig|1073366.3.peg.551"/>
<evidence type="ECO:0000313" key="1">
    <source>
        <dbReference type="EMBL" id="ETD29341.1"/>
    </source>
</evidence>
<accession>V8CRG7</accession>
<comment type="caution">
    <text evidence="1">The sequence shown here is derived from an EMBL/GenBank/DDBJ whole genome shotgun (WGS) entry which is preliminary data.</text>
</comment>
<dbReference type="HOGENOM" id="CLU_743655_0_0_10"/>
<dbReference type="EMBL" id="AZJH01000007">
    <property type="protein sequence ID" value="ETD29341.1"/>
    <property type="molecule type" value="Genomic_DNA"/>
</dbReference>
<dbReference type="PROSITE" id="PS51257">
    <property type="entry name" value="PROKAR_LIPOPROTEIN"/>
    <property type="match status" value="1"/>
</dbReference>
<gene>
    <name evidence="1" type="ORF">HMPREF1173_00537</name>
</gene>